<dbReference type="PANTHER" id="PTHR34477">
    <property type="entry name" value="UPF0213 PROTEIN YHBQ"/>
    <property type="match status" value="1"/>
</dbReference>
<dbReference type="Gene3D" id="3.40.1440.10">
    <property type="entry name" value="GIY-YIG endonuclease"/>
    <property type="match status" value="1"/>
</dbReference>
<keyword evidence="4" id="KW-1185">Reference proteome</keyword>
<dbReference type="Proteomes" id="UP001269375">
    <property type="component" value="Unassembled WGS sequence"/>
</dbReference>
<evidence type="ECO:0000259" key="2">
    <source>
        <dbReference type="PROSITE" id="PS50164"/>
    </source>
</evidence>
<dbReference type="SUPFAM" id="SSF82771">
    <property type="entry name" value="GIY-YIG endonuclease"/>
    <property type="match status" value="1"/>
</dbReference>
<evidence type="ECO:0000256" key="1">
    <source>
        <dbReference type="ARBA" id="ARBA00007435"/>
    </source>
</evidence>
<dbReference type="EMBL" id="JARWAO010000003">
    <property type="protein sequence ID" value="MDR5895649.1"/>
    <property type="molecule type" value="Genomic_DNA"/>
</dbReference>
<gene>
    <name evidence="3" type="ORF">QC825_06135</name>
</gene>
<feature type="domain" description="GIY-YIG" evidence="2">
    <location>
        <begin position="1"/>
        <end position="73"/>
    </location>
</feature>
<comment type="similarity">
    <text evidence="1">Belongs to the UPF0213 family.</text>
</comment>
<accession>A0ABU1GUD3</accession>
<dbReference type="CDD" id="cd10456">
    <property type="entry name" value="GIY-YIG_UPF0213"/>
    <property type="match status" value="1"/>
</dbReference>
<evidence type="ECO:0000313" key="3">
    <source>
        <dbReference type="EMBL" id="MDR5895649.1"/>
    </source>
</evidence>
<organism evidence="3 4">
    <name type="scientific">Larsenimonas suaedae</name>
    <dbReference type="NCBI Taxonomy" id="1851019"/>
    <lineage>
        <taxon>Bacteria</taxon>
        <taxon>Pseudomonadati</taxon>
        <taxon>Pseudomonadota</taxon>
        <taxon>Gammaproteobacteria</taxon>
        <taxon>Oceanospirillales</taxon>
        <taxon>Halomonadaceae</taxon>
        <taxon>Larsenimonas</taxon>
    </lineage>
</organism>
<name>A0ABU1GUD3_9GAMM</name>
<dbReference type="Pfam" id="PF01541">
    <property type="entry name" value="GIY-YIG"/>
    <property type="match status" value="1"/>
</dbReference>
<dbReference type="PANTHER" id="PTHR34477:SF1">
    <property type="entry name" value="UPF0213 PROTEIN YHBQ"/>
    <property type="match status" value="1"/>
</dbReference>
<dbReference type="PROSITE" id="PS50164">
    <property type="entry name" value="GIY_YIG"/>
    <property type="match status" value="1"/>
</dbReference>
<dbReference type="InterPro" id="IPR050190">
    <property type="entry name" value="UPF0213_domain"/>
</dbReference>
<evidence type="ECO:0000313" key="4">
    <source>
        <dbReference type="Proteomes" id="UP001269375"/>
    </source>
</evidence>
<dbReference type="InterPro" id="IPR035901">
    <property type="entry name" value="GIY-YIG_endonuc_sf"/>
</dbReference>
<proteinExistence type="inferred from homology"/>
<dbReference type="InterPro" id="IPR000305">
    <property type="entry name" value="GIY-YIG_endonuc"/>
</dbReference>
<sequence>MLQTRRGTLYTGITTDVERRCAEHEAGRGAKALRGKGPLVLMHWEWVGDHGDALRLEAAIKRLSALEKRRWLAARSSADAVR</sequence>
<reference evidence="3 4" key="1">
    <citation type="submission" date="2023-04" db="EMBL/GenBank/DDBJ databases">
        <title>A long-awaited taxogenomic arrangement of the family Halomonadaceae.</title>
        <authorList>
            <person name="De La Haba R."/>
            <person name="Chuvochina M."/>
            <person name="Wittouck S."/>
            <person name="Arahal D.R."/>
            <person name="Sanchez-Porro C."/>
            <person name="Hugenholtz P."/>
            <person name="Ventosa A."/>
        </authorList>
    </citation>
    <scope>NUCLEOTIDE SEQUENCE [LARGE SCALE GENOMIC DNA]</scope>
    <source>
        <strain evidence="3 4">DSM 22428</strain>
    </source>
</reference>
<comment type="caution">
    <text evidence="3">The sequence shown here is derived from an EMBL/GenBank/DDBJ whole genome shotgun (WGS) entry which is preliminary data.</text>
</comment>
<protein>
    <submittedName>
        <fullName evidence="3">GIY-YIG nuclease family protein</fullName>
    </submittedName>
</protein>